<dbReference type="InterPro" id="IPR011333">
    <property type="entry name" value="SKP1/BTB/POZ_sf"/>
</dbReference>
<dbReference type="EMBL" id="CAEY01001129">
    <property type="status" value="NOT_ANNOTATED_CDS"/>
    <property type="molecule type" value="Genomic_DNA"/>
</dbReference>
<reference evidence="2" key="1">
    <citation type="submission" date="2011-08" db="EMBL/GenBank/DDBJ databases">
        <authorList>
            <person name="Rombauts S."/>
        </authorList>
    </citation>
    <scope>NUCLEOTIDE SEQUENCE</scope>
    <source>
        <strain evidence="2">London</strain>
    </source>
</reference>
<organism evidence="1 2">
    <name type="scientific">Tetranychus urticae</name>
    <name type="common">Two-spotted spider mite</name>
    <dbReference type="NCBI Taxonomy" id="32264"/>
    <lineage>
        <taxon>Eukaryota</taxon>
        <taxon>Metazoa</taxon>
        <taxon>Ecdysozoa</taxon>
        <taxon>Arthropoda</taxon>
        <taxon>Chelicerata</taxon>
        <taxon>Arachnida</taxon>
        <taxon>Acari</taxon>
        <taxon>Acariformes</taxon>
        <taxon>Trombidiformes</taxon>
        <taxon>Prostigmata</taxon>
        <taxon>Eleutherengona</taxon>
        <taxon>Raphignathae</taxon>
        <taxon>Tetranychoidea</taxon>
        <taxon>Tetranychidae</taxon>
        <taxon>Tetranychus</taxon>
    </lineage>
</organism>
<dbReference type="HOGENOM" id="CLU_3034929_0_0_1"/>
<sequence>MMIQLDESCFELLIDWVRYGWIIIDMDNVIPMYEVSDHLKIESIKKTMYEMITHF</sequence>
<reference evidence="1" key="2">
    <citation type="submission" date="2015-06" db="UniProtKB">
        <authorList>
            <consortium name="EnsemblMetazoa"/>
        </authorList>
    </citation>
    <scope>IDENTIFICATION</scope>
</reference>
<accession>T1JZY3</accession>
<dbReference type="EnsemblMetazoa" id="tetur03g05700.1">
    <property type="protein sequence ID" value="tetur03g05700.1"/>
    <property type="gene ID" value="tetur03g05700"/>
</dbReference>
<evidence type="ECO:0000313" key="1">
    <source>
        <dbReference type="EnsemblMetazoa" id="tetur03g05700.1"/>
    </source>
</evidence>
<keyword evidence="2" id="KW-1185">Reference proteome</keyword>
<name>T1JZY3_TETUR</name>
<evidence type="ECO:0000313" key="2">
    <source>
        <dbReference type="Proteomes" id="UP000015104"/>
    </source>
</evidence>
<proteinExistence type="predicted"/>
<dbReference type="SUPFAM" id="SSF54695">
    <property type="entry name" value="POZ domain"/>
    <property type="match status" value="1"/>
</dbReference>
<protein>
    <recommendedName>
        <fullName evidence="3">BTB domain-containing protein</fullName>
    </recommendedName>
</protein>
<dbReference type="AlphaFoldDB" id="T1JZY3"/>
<evidence type="ECO:0008006" key="3">
    <source>
        <dbReference type="Google" id="ProtNLM"/>
    </source>
</evidence>
<dbReference type="Proteomes" id="UP000015104">
    <property type="component" value="Unassembled WGS sequence"/>
</dbReference>